<comment type="caution">
    <text evidence="3">The sequence shown here is derived from an EMBL/GenBank/DDBJ whole genome shotgun (WGS) entry which is preliminary data.</text>
</comment>
<name>A0AA40CAI5_9PEZI</name>
<dbReference type="GO" id="GO:0004674">
    <property type="term" value="F:protein serine/threonine kinase activity"/>
    <property type="evidence" value="ECO:0007669"/>
    <property type="project" value="TreeGrafter"/>
</dbReference>
<evidence type="ECO:0000313" key="3">
    <source>
        <dbReference type="EMBL" id="KAK0630529.1"/>
    </source>
</evidence>
<feature type="domain" description="Protein kinase" evidence="2">
    <location>
        <begin position="1"/>
        <end position="244"/>
    </location>
</feature>
<reference evidence="3" key="1">
    <citation type="submission" date="2023-06" db="EMBL/GenBank/DDBJ databases">
        <title>Genome-scale phylogeny and comparative genomics of the fungal order Sordariales.</title>
        <authorList>
            <consortium name="Lawrence Berkeley National Laboratory"/>
            <person name="Hensen N."/>
            <person name="Bonometti L."/>
            <person name="Westerberg I."/>
            <person name="Brannstrom I.O."/>
            <person name="Guillou S."/>
            <person name="Cros-Aarteil S."/>
            <person name="Calhoun S."/>
            <person name="Haridas S."/>
            <person name="Kuo A."/>
            <person name="Mondo S."/>
            <person name="Pangilinan J."/>
            <person name="Riley R."/>
            <person name="LaButti K."/>
            <person name="Andreopoulos B."/>
            <person name="Lipzen A."/>
            <person name="Chen C."/>
            <person name="Yanf M."/>
            <person name="Daum C."/>
            <person name="Ng V."/>
            <person name="Clum A."/>
            <person name="Steindorff A."/>
            <person name="Ohm R."/>
            <person name="Martin F."/>
            <person name="Silar P."/>
            <person name="Natvig D."/>
            <person name="Lalanne C."/>
            <person name="Gautier V."/>
            <person name="Ament-velasquez S.L."/>
            <person name="Kruys A."/>
            <person name="Hutchinson M.I."/>
            <person name="Powell A.J."/>
            <person name="Barry K."/>
            <person name="Miller A.N."/>
            <person name="Grigoriev I.V."/>
            <person name="Debuchy R."/>
            <person name="Gladieux P."/>
            <person name="Thoren M.H."/>
            <person name="Johannesson H."/>
        </authorList>
    </citation>
    <scope>NUCLEOTIDE SEQUENCE</scope>
    <source>
        <strain evidence="3">SMH3391-2</strain>
    </source>
</reference>
<feature type="compositionally biased region" description="Basic and acidic residues" evidence="1">
    <location>
        <begin position="304"/>
        <end position="317"/>
    </location>
</feature>
<sequence length="327" mass="36900">MNQDSSDHIIRFITAFTMGNIMSPKNYHLIFEWADGGRLNDLFLKEKKPILNGELVKRVAKQLEGLAIALKAIHDANIRHGDLKPGNILRFHPTKKDVIGTLKIGDWGLTKYHSESSTVLRKEKGLHTTIKYGTPFYEPPEVDIGDITFLYDVWSMGCIILKIIIWLLYGYGGIIEFHNDVKGSSKNGVPLYEREDSMGTEIGPSFKAKLRPIVLKWMDHINEQIVPDTALRALLTLVRNRLLVVDLPERMANATSETDDLGTSVAKTSPSQPAETRAEKIARVPERATSRELAQNIKEKILDDGKRPGDYWFREGPGRLIPSFSPR</sequence>
<dbReference type="Gene3D" id="1.10.510.10">
    <property type="entry name" value="Transferase(Phosphotransferase) domain 1"/>
    <property type="match status" value="1"/>
</dbReference>
<dbReference type="Pfam" id="PF00069">
    <property type="entry name" value="Pkinase"/>
    <property type="match status" value="1"/>
</dbReference>
<feature type="region of interest" description="Disordered" evidence="1">
    <location>
        <begin position="255"/>
        <end position="289"/>
    </location>
</feature>
<accession>A0AA40CAI5</accession>
<dbReference type="PANTHER" id="PTHR24359">
    <property type="entry name" value="SERINE/THREONINE-PROTEIN KINASE SBK1"/>
    <property type="match status" value="1"/>
</dbReference>
<gene>
    <name evidence="3" type="ORF">B0T17DRAFT_528624</name>
</gene>
<evidence type="ECO:0000259" key="2">
    <source>
        <dbReference type="PROSITE" id="PS50011"/>
    </source>
</evidence>
<feature type="region of interest" description="Disordered" evidence="1">
    <location>
        <begin position="304"/>
        <end position="327"/>
    </location>
</feature>
<feature type="compositionally biased region" description="Basic and acidic residues" evidence="1">
    <location>
        <begin position="276"/>
        <end position="289"/>
    </location>
</feature>
<dbReference type="InterPro" id="IPR011009">
    <property type="entry name" value="Kinase-like_dom_sf"/>
</dbReference>
<proteinExistence type="predicted"/>
<evidence type="ECO:0000313" key="4">
    <source>
        <dbReference type="Proteomes" id="UP001174934"/>
    </source>
</evidence>
<feature type="compositionally biased region" description="Polar residues" evidence="1">
    <location>
        <begin position="265"/>
        <end position="274"/>
    </location>
</feature>
<dbReference type="PANTHER" id="PTHR24359:SF1">
    <property type="entry name" value="INHIBITOR OF NUCLEAR FACTOR KAPPA-B KINASE EPSILON SUBUNIT HOMOLOG 1-RELATED"/>
    <property type="match status" value="1"/>
</dbReference>
<dbReference type="SUPFAM" id="SSF56112">
    <property type="entry name" value="Protein kinase-like (PK-like)"/>
    <property type="match status" value="1"/>
</dbReference>
<dbReference type="PROSITE" id="PS50011">
    <property type="entry name" value="PROTEIN_KINASE_DOM"/>
    <property type="match status" value="1"/>
</dbReference>
<dbReference type="EMBL" id="JAULSR010000002">
    <property type="protein sequence ID" value="KAK0630529.1"/>
    <property type="molecule type" value="Genomic_DNA"/>
</dbReference>
<organism evidence="3 4">
    <name type="scientific">Bombardia bombarda</name>
    <dbReference type="NCBI Taxonomy" id="252184"/>
    <lineage>
        <taxon>Eukaryota</taxon>
        <taxon>Fungi</taxon>
        <taxon>Dikarya</taxon>
        <taxon>Ascomycota</taxon>
        <taxon>Pezizomycotina</taxon>
        <taxon>Sordariomycetes</taxon>
        <taxon>Sordariomycetidae</taxon>
        <taxon>Sordariales</taxon>
        <taxon>Lasiosphaeriaceae</taxon>
        <taxon>Bombardia</taxon>
    </lineage>
</organism>
<keyword evidence="4" id="KW-1185">Reference proteome</keyword>
<keyword evidence="3" id="KW-0808">Transferase</keyword>
<dbReference type="SMART" id="SM00220">
    <property type="entry name" value="S_TKc"/>
    <property type="match status" value="1"/>
</dbReference>
<dbReference type="InterPro" id="IPR000719">
    <property type="entry name" value="Prot_kinase_dom"/>
</dbReference>
<dbReference type="GO" id="GO:0005524">
    <property type="term" value="F:ATP binding"/>
    <property type="evidence" value="ECO:0007669"/>
    <property type="project" value="InterPro"/>
</dbReference>
<dbReference type="Proteomes" id="UP001174934">
    <property type="component" value="Unassembled WGS sequence"/>
</dbReference>
<keyword evidence="3" id="KW-0418">Kinase</keyword>
<protein>
    <submittedName>
        <fullName evidence="3">Kinase-like domain-containing protein</fullName>
    </submittedName>
</protein>
<dbReference type="AlphaFoldDB" id="A0AA40CAI5"/>
<evidence type="ECO:0000256" key="1">
    <source>
        <dbReference type="SAM" id="MobiDB-lite"/>
    </source>
</evidence>